<protein>
    <submittedName>
        <fullName evidence="2">Uncharacterized protein</fullName>
    </submittedName>
</protein>
<dbReference type="InParanoid" id="A0A2R6QJ80"/>
<comment type="caution">
    <text evidence="2">The sequence shown here is derived from an EMBL/GenBank/DDBJ whole genome shotgun (WGS) entry which is preliminary data.</text>
</comment>
<dbReference type="Proteomes" id="UP000241394">
    <property type="component" value="Chromosome LG15"/>
</dbReference>
<feature type="signal peptide" evidence="1">
    <location>
        <begin position="1"/>
        <end position="21"/>
    </location>
</feature>
<organism evidence="2 3">
    <name type="scientific">Actinidia chinensis var. chinensis</name>
    <name type="common">Chinese soft-hair kiwi</name>
    <dbReference type="NCBI Taxonomy" id="1590841"/>
    <lineage>
        <taxon>Eukaryota</taxon>
        <taxon>Viridiplantae</taxon>
        <taxon>Streptophyta</taxon>
        <taxon>Embryophyta</taxon>
        <taxon>Tracheophyta</taxon>
        <taxon>Spermatophyta</taxon>
        <taxon>Magnoliopsida</taxon>
        <taxon>eudicotyledons</taxon>
        <taxon>Gunneridae</taxon>
        <taxon>Pentapetalae</taxon>
        <taxon>asterids</taxon>
        <taxon>Ericales</taxon>
        <taxon>Actinidiaceae</taxon>
        <taxon>Actinidia</taxon>
    </lineage>
</organism>
<dbReference type="Gramene" id="PSS09459">
    <property type="protein sequence ID" value="PSS09459"/>
    <property type="gene ID" value="CEY00_Acc16482"/>
</dbReference>
<dbReference type="AlphaFoldDB" id="A0A2R6QJ80"/>
<dbReference type="PANTHER" id="PTHR31676:SF156">
    <property type="entry name" value="F22D16.19 PROTEIN"/>
    <property type="match status" value="1"/>
</dbReference>
<gene>
    <name evidence="2" type="ORF">CEY00_Acc16482</name>
</gene>
<dbReference type="STRING" id="1590841.A0A2R6QJ80"/>
<evidence type="ECO:0000313" key="2">
    <source>
        <dbReference type="EMBL" id="PSS09459.1"/>
    </source>
</evidence>
<keyword evidence="1" id="KW-0732">Signal</keyword>
<evidence type="ECO:0000256" key="1">
    <source>
        <dbReference type="SAM" id="SignalP"/>
    </source>
</evidence>
<reference evidence="2 3" key="1">
    <citation type="submission" date="2017-07" db="EMBL/GenBank/DDBJ databases">
        <title>An improved, manually edited Actinidia chinensis var. chinensis (kiwifruit) genome highlights the challenges associated with draft genomes and gene prediction in plants.</title>
        <authorList>
            <person name="Pilkington S."/>
            <person name="Crowhurst R."/>
            <person name="Hilario E."/>
            <person name="Nardozza S."/>
            <person name="Fraser L."/>
            <person name="Peng Y."/>
            <person name="Gunaseelan K."/>
            <person name="Simpson R."/>
            <person name="Tahir J."/>
            <person name="Deroles S."/>
            <person name="Templeton K."/>
            <person name="Luo Z."/>
            <person name="Davy M."/>
            <person name="Cheng C."/>
            <person name="Mcneilage M."/>
            <person name="Scaglione D."/>
            <person name="Liu Y."/>
            <person name="Zhang Q."/>
            <person name="Datson P."/>
            <person name="De Silva N."/>
            <person name="Gardiner S."/>
            <person name="Bassett H."/>
            <person name="Chagne D."/>
            <person name="Mccallum J."/>
            <person name="Dzierzon H."/>
            <person name="Deng C."/>
            <person name="Wang Y.-Y."/>
            <person name="Barron N."/>
            <person name="Manako K."/>
            <person name="Bowen J."/>
            <person name="Foster T."/>
            <person name="Erridge Z."/>
            <person name="Tiffin H."/>
            <person name="Waite C."/>
            <person name="Davies K."/>
            <person name="Grierson E."/>
            <person name="Laing W."/>
            <person name="Kirk R."/>
            <person name="Chen X."/>
            <person name="Wood M."/>
            <person name="Montefiori M."/>
            <person name="Brummell D."/>
            <person name="Schwinn K."/>
            <person name="Catanach A."/>
            <person name="Fullerton C."/>
            <person name="Li D."/>
            <person name="Meiyalaghan S."/>
            <person name="Nieuwenhuizen N."/>
            <person name="Read N."/>
            <person name="Prakash R."/>
            <person name="Hunter D."/>
            <person name="Zhang H."/>
            <person name="Mckenzie M."/>
            <person name="Knabel M."/>
            <person name="Harris A."/>
            <person name="Allan A."/>
            <person name="Chen A."/>
            <person name="Janssen B."/>
            <person name="Plunkett B."/>
            <person name="Dwamena C."/>
            <person name="Voogd C."/>
            <person name="Leif D."/>
            <person name="Lafferty D."/>
            <person name="Souleyre E."/>
            <person name="Varkonyi-Gasic E."/>
            <person name="Gambi F."/>
            <person name="Hanley J."/>
            <person name="Yao J.-L."/>
            <person name="Cheung J."/>
            <person name="David K."/>
            <person name="Warren B."/>
            <person name="Marsh K."/>
            <person name="Snowden K."/>
            <person name="Lin-Wang K."/>
            <person name="Brian L."/>
            <person name="Martinez-Sanchez M."/>
            <person name="Wang M."/>
            <person name="Ileperuma N."/>
            <person name="Macnee N."/>
            <person name="Campin R."/>
            <person name="Mcatee P."/>
            <person name="Drummond R."/>
            <person name="Espley R."/>
            <person name="Ireland H."/>
            <person name="Wu R."/>
            <person name="Atkinson R."/>
            <person name="Karunairetnam S."/>
            <person name="Bulley S."/>
            <person name="Chunkath S."/>
            <person name="Hanley Z."/>
            <person name="Storey R."/>
            <person name="Thrimawithana A."/>
            <person name="Thomson S."/>
            <person name="David C."/>
            <person name="Testolin R."/>
        </authorList>
    </citation>
    <scope>NUCLEOTIDE SEQUENCE [LARGE SCALE GENOMIC DNA]</scope>
    <source>
        <strain evidence="3">cv. Red5</strain>
        <tissue evidence="2">Young leaf</tissue>
    </source>
</reference>
<sequence>MSSPALLSLLLQITIAAAAAAAETATAYDLLQEYDFPAGLLPQGVTGYELDASTGKFKVYLNGTCSFKAEGYDLKYKSTISGVMSKGKIKNLKGISVKVIFLWFDITEVTRDGDDLNLSVGIASAQFGIDNFEGSPQCGCGFDCVNVEREESVELRINRFVSSSILE</sequence>
<dbReference type="OMA" id="WINISEV"/>
<dbReference type="Gene3D" id="2.30.240.10">
    <property type="entry name" value="At5g01610-like"/>
    <property type="match status" value="1"/>
</dbReference>
<proteinExistence type="predicted"/>
<dbReference type="InterPro" id="IPR007493">
    <property type="entry name" value="DUF538"/>
</dbReference>
<dbReference type="SUPFAM" id="SSF141562">
    <property type="entry name" value="At5g01610-like"/>
    <property type="match status" value="1"/>
</dbReference>
<dbReference type="InterPro" id="IPR036758">
    <property type="entry name" value="At5g01610-like"/>
</dbReference>
<name>A0A2R6QJ80_ACTCC</name>
<feature type="chain" id="PRO_5015318713" evidence="1">
    <location>
        <begin position="22"/>
        <end position="167"/>
    </location>
</feature>
<dbReference type="OrthoDB" id="1657436at2759"/>
<dbReference type="EMBL" id="NKQK01000015">
    <property type="protein sequence ID" value="PSS09459.1"/>
    <property type="molecule type" value="Genomic_DNA"/>
</dbReference>
<keyword evidence="3" id="KW-1185">Reference proteome</keyword>
<accession>A0A2R6QJ80</accession>
<dbReference type="PANTHER" id="PTHR31676">
    <property type="entry name" value="T31J12.3 PROTEIN-RELATED"/>
    <property type="match status" value="1"/>
</dbReference>
<reference evidence="3" key="2">
    <citation type="journal article" date="2018" name="BMC Genomics">
        <title>A manually annotated Actinidia chinensis var. chinensis (kiwifruit) genome highlights the challenges associated with draft genomes and gene prediction in plants.</title>
        <authorList>
            <person name="Pilkington S.M."/>
            <person name="Crowhurst R."/>
            <person name="Hilario E."/>
            <person name="Nardozza S."/>
            <person name="Fraser L."/>
            <person name="Peng Y."/>
            <person name="Gunaseelan K."/>
            <person name="Simpson R."/>
            <person name="Tahir J."/>
            <person name="Deroles S.C."/>
            <person name="Templeton K."/>
            <person name="Luo Z."/>
            <person name="Davy M."/>
            <person name="Cheng C."/>
            <person name="McNeilage M."/>
            <person name="Scaglione D."/>
            <person name="Liu Y."/>
            <person name="Zhang Q."/>
            <person name="Datson P."/>
            <person name="De Silva N."/>
            <person name="Gardiner S.E."/>
            <person name="Bassett H."/>
            <person name="Chagne D."/>
            <person name="McCallum J."/>
            <person name="Dzierzon H."/>
            <person name="Deng C."/>
            <person name="Wang Y.Y."/>
            <person name="Barron L."/>
            <person name="Manako K."/>
            <person name="Bowen J."/>
            <person name="Foster T.M."/>
            <person name="Erridge Z.A."/>
            <person name="Tiffin H."/>
            <person name="Waite C.N."/>
            <person name="Davies K.M."/>
            <person name="Grierson E.P."/>
            <person name="Laing W.A."/>
            <person name="Kirk R."/>
            <person name="Chen X."/>
            <person name="Wood M."/>
            <person name="Montefiori M."/>
            <person name="Brummell D.A."/>
            <person name="Schwinn K.E."/>
            <person name="Catanach A."/>
            <person name="Fullerton C."/>
            <person name="Li D."/>
            <person name="Meiyalaghan S."/>
            <person name="Nieuwenhuizen N."/>
            <person name="Read N."/>
            <person name="Prakash R."/>
            <person name="Hunter D."/>
            <person name="Zhang H."/>
            <person name="McKenzie M."/>
            <person name="Knabel M."/>
            <person name="Harris A."/>
            <person name="Allan A.C."/>
            <person name="Gleave A."/>
            <person name="Chen A."/>
            <person name="Janssen B.J."/>
            <person name="Plunkett B."/>
            <person name="Ampomah-Dwamena C."/>
            <person name="Voogd C."/>
            <person name="Leif D."/>
            <person name="Lafferty D."/>
            <person name="Souleyre E.J.F."/>
            <person name="Varkonyi-Gasic E."/>
            <person name="Gambi F."/>
            <person name="Hanley J."/>
            <person name="Yao J.L."/>
            <person name="Cheung J."/>
            <person name="David K.M."/>
            <person name="Warren B."/>
            <person name="Marsh K."/>
            <person name="Snowden K.C."/>
            <person name="Lin-Wang K."/>
            <person name="Brian L."/>
            <person name="Martinez-Sanchez M."/>
            <person name="Wang M."/>
            <person name="Ileperuma N."/>
            <person name="Macnee N."/>
            <person name="Campin R."/>
            <person name="McAtee P."/>
            <person name="Drummond R.S.M."/>
            <person name="Espley R.V."/>
            <person name="Ireland H.S."/>
            <person name="Wu R."/>
            <person name="Atkinson R.G."/>
            <person name="Karunairetnam S."/>
            <person name="Bulley S."/>
            <person name="Chunkath S."/>
            <person name="Hanley Z."/>
            <person name="Storey R."/>
            <person name="Thrimawithana A.H."/>
            <person name="Thomson S."/>
            <person name="David C."/>
            <person name="Testolin R."/>
            <person name="Huang H."/>
            <person name="Hellens R.P."/>
            <person name="Schaffer R.J."/>
        </authorList>
    </citation>
    <scope>NUCLEOTIDE SEQUENCE [LARGE SCALE GENOMIC DNA]</scope>
    <source>
        <strain evidence="3">cv. Red5</strain>
    </source>
</reference>
<evidence type="ECO:0000313" key="3">
    <source>
        <dbReference type="Proteomes" id="UP000241394"/>
    </source>
</evidence>
<dbReference type="Pfam" id="PF04398">
    <property type="entry name" value="DUF538"/>
    <property type="match status" value="1"/>
</dbReference>